<dbReference type="Pfam" id="PF03795">
    <property type="entry name" value="YCII"/>
    <property type="match status" value="1"/>
</dbReference>
<evidence type="ECO:0000313" key="3">
    <source>
        <dbReference type="EMBL" id="MCP1374376.1"/>
    </source>
</evidence>
<organism evidence="3 4">
    <name type="scientific">Dyella lutea</name>
    <dbReference type="NCBI Taxonomy" id="2950441"/>
    <lineage>
        <taxon>Bacteria</taxon>
        <taxon>Pseudomonadati</taxon>
        <taxon>Pseudomonadota</taxon>
        <taxon>Gammaproteobacteria</taxon>
        <taxon>Lysobacterales</taxon>
        <taxon>Rhodanobacteraceae</taxon>
        <taxon>Dyella</taxon>
    </lineage>
</organism>
<accession>A0ABT1FAI5</accession>
<protein>
    <submittedName>
        <fullName evidence="3">YciI family protein</fullName>
    </submittedName>
</protein>
<dbReference type="EMBL" id="JAMZEK010000002">
    <property type="protein sequence ID" value="MCP1374376.1"/>
    <property type="molecule type" value="Genomic_DNA"/>
</dbReference>
<evidence type="ECO:0000259" key="2">
    <source>
        <dbReference type="Pfam" id="PF03795"/>
    </source>
</evidence>
<sequence length="100" mass="10606">MASYLFRLLPPRQDFGHGALTAAEAAAMREHVAYWSTLLAEGKVVAFGPVADPRGAYGIGVVTLEDGVDPQALAERDPVMQAGIGFSVEILPMPRLVARG</sequence>
<proteinExistence type="inferred from homology"/>
<dbReference type="Proteomes" id="UP001204615">
    <property type="component" value="Unassembled WGS sequence"/>
</dbReference>
<dbReference type="InterPro" id="IPR005545">
    <property type="entry name" value="YCII"/>
</dbReference>
<comment type="similarity">
    <text evidence="1">Belongs to the YciI family.</text>
</comment>
<comment type="caution">
    <text evidence="3">The sequence shown here is derived from an EMBL/GenBank/DDBJ whole genome shotgun (WGS) entry which is preliminary data.</text>
</comment>
<evidence type="ECO:0000313" key="4">
    <source>
        <dbReference type="Proteomes" id="UP001204615"/>
    </source>
</evidence>
<dbReference type="SUPFAM" id="SSF54909">
    <property type="entry name" value="Dimeric alpha+beta barrel"/>
    <property type="match status" value="1"/>
</dbReference>
<keyword evidence="4" id="KW-1185">Reference proteome</keyword>
<feature type="domain" description="YCII-related" evidence="2">
    <location>
        <begin position="22"/>
        <end position="93"/>
    </location>
</feature>
<gene>
    <name evidence="3" type="ORF">NC595_09910</name>
</gene>
<dbReference type="RefSeq" id="WP_253566155.1">
    <property type="nucleotide sequence ID" value="NZ_JAMZEK010000002.1"/>
</dbReference>
<name>A0ABT1FAI5_9GAMM</name>
<reference evidence="3 4" key="1">
    <citation type="submission" date="2022-06" db="EMBL/GenBank/DDBJ databases">
        <title>Dyella sp. Sa strain:Sa Genome sequencing.</title>
        <authorList>
            <person name="Park S."/>
        </authorList>
    </citation>
    <scope>NUCLEOTIDE SEQUENCE [LARGE SCALE GENOMIC DNA]</scope>
    <source>
        <strain evidence="3 4">Sa</strain>
    </source>
</reference>
<dbReference type="InterPro" id="IPR011008">
    <property type="entry name" value="Dimeric_a/b-barrel"/>
</dbReference>
<evidence type="ECO:0000256" key="1">
    <source>
        <dbReference type="ARBA" id="ARBA00007689"/>
    </source>
</evidence>